<gene>
    <name evidence="2" type="ORF">PPL_06048</name>
</gene>
<protein>
    <submittedName>
        <fullName evidence="2">Uncharacterized protein</fullName>
    </submittedName>
</protein>
<organism evidence="2 3">
    <name type="scientific">Heterostelium pallidum (strain ATCC 26659 / Pp 5 / PN500)</name>
    <name type="common">Cellular slime mold</name>
    <name type="synonym">Polysphondylium pallidum</name>
    <dbReference type="NCBI Taxonomy" id="670386"/>
    <lineage>
        <taxon>Eukaryota</taxon>
        <taxon>Amoebozoa</taxon>
        <taxon>Evosea</taxon>
        <taxon>Eumycetozoa</taxon>
        <taxon>Dictyostelia</taxon>
        <taxon>Acytosteliales</taxon>
        <taxon>Acytosteliaceae</taxon>
        <taxon>Heterostelium</taxon>
    </lineage>
</organism>
<feature type="region of interest" description="Disordered" evidence="1">
    <location>
        <begin position="58"/>
        <end position="94"/>
    </location>
</feature>
<dbReference type="RefSeq" id="XP_020433327.1">
    <property type="nucleotide sequence ID" value="XM_020576915.1"/>
</dbReference>
<dbReference type="AlphaFoldDB" id="D3BC26"/>
<name>D3BC26_HETP5</name>
<sequence length="115" mass="13454">MSLELKRILEEIIKMNQKSDYSVEASIRKLFIMCDITIMDFNKKINYIKETYSINHTKKGQSKQPFLNSDNNNIQNQKKSNLSNSRFTKKKNPNRNSIGMVIYNVTLAPNTYQTL</sequence>
<reference evidence="2 3" key="1">
    <citation type="journal article" date="2011" name="Genome Res.">
        <title>Phylogeny-wide analysis of social amoeba genomes highlights ancient origins for complex intercellular communication.</title>
        <authorList>
            <person name="Heidel A.J."/>
            <person name="Lawal H.M."/>
            <person name="Felder M."/>
            <person name="Schilde C."/>
            <person name="Helps N.R."/>
            <person name="Tunggal B."/>
            <person name="Rivero F."/>
            <person name="John U."/>
            <person name="Schleicher M."/>
            <person name="Eichinger L."/>
            <person name="Platzer M."/>
            <person name="Noegel A.A."/>
            <person name="Schaap P."/>
            <person name="Gloeckner G."/>
        </authorList>
    </citation>
    <scope>NUCLEOTIDE SEQUENCE [LARGE SCALE GENOMIC DNA]</scope>
    <source>
        <strain evidence="3">ATCC 26659 / Pp 5 / PN500</strain>
    </source>
</reference>
<dbReference type="Proteomes" id="UP000001396">
    <property type="component" value="Unassembled WGS sequence"/>
</dbReference>
<proteinExistence type="predicted"/>
<dbReference type="EMBL" id="ADBJ01000026">
    <property type="protein sequence ID" value="EFA81209.1"/>
    <property type="molecule type" value="Genomic_DNA"/>
</dbReference>
<evidence type="ECO:0000256" key="1">
    <source>
        <dbReference type="SAM" id="MobiDB-lite"/>
    </source>
</evidence>
<accession>D3BC26</accession>
<comment type="caution">
    <text evidence="2">The sequence shown here is derived from an EMBL/GenBank/DDBJ whole genome shotgun (WGS) entry which is preliminary data.</text>
</comment>
<feature type="compositionally biased region" description="Polar residues" evidence="1">
    <location>
        <begin position="62"/>
        <end position="86"/>
    </location>
</feature>
<keyword evidence="3" id="KW-1185">Reference proteome</keyword>
<dbReference type="GeneID" id="31361532"/>
<evidence type="ECO:0000313" key="2">
    <source>
        <dbReference type="EMBL" id="EFA81209.1"/>
    </source>
</evidence>
<dbReference type="InParanoid" id="D3BC26"/>
<evidence type="ECO:0000313" key="3">
    <source>
        <dbReference type="Proteomes" id="UP000001396"/>
    </source>
</evidence>